<name>A0A382BHG7_9ZZZZ</name>
<dbReference type="AlphaFoldDB" id="A0A382BHG7"/>
<organism evidence="1">
    <name type="scientific">marine metagenome</name>
    <dbReference type="NCBI Taxonomy" id="408172"/>
    <lineage>
        <taxon>unclassified sequences</taxon>
        <taxon>metagenomes</taxon>
        <taxon>ecological metagenomes</taxon>
    </lineage>
</organism>
<protein>
    <submittedName>
        <fullName evidence="1">Uncharacterized protein</fullName>
    </submittedName>
</protein>
<dbReference type="EMBL" id="UINC01029855">
    <property type="protein sequence ID" value="SVB13300.1"/>
    <property type="molecule type" value="Genomic_DNA"/>
</dbReference>
<sequence length="36" mass="4070">TSKTLLRLHNNKKGQHFTIYPRADSRGGGIVLSKKF</sequence>
<proteinExistence type="predicted"/>
<evidence type="ECO:0000313" key="1">
    <source>
        <dbReference type="EMBL" id="SVB13300.1"/>
    </source>
</evidence>
<feature type="non-terminal residue" evidence="1">
    <location>
        <position position="1"/>
    </location>
</feature>
<reference evidence="1" key="1">
    <citation type="submission" date="2018-05" db="EMBL/GenBank/DDBJ databases">
        <authorList>
            <person name="Lanie J.A."/>
            <person name="Ng W.-L."/>
            <person name="Kazmierczak K.M."/>
            <person name="Andrzejewski T.M."/>
            <person name="Davidsen T.M."/>
            <person name="Wayne K.J."/>
            <person name="Tettelin H."/>
            <person name="Glass J.I."/>
            <person name="Rusch D."/>
            <person name="Podicherti R."/>
            <person name="Tsui H.-C.T."/>
            <person name="Winkler M.E."/>
        </authorList>
    </citation>
    <scope>NUCLEOTIDE SEQUENCE</scope>
</reference>
<accession>A0A382BHG7</accession>
<gene>
    <name evidence="1" type="ORF">METZ01_LOCUS166154</name>
</gene>